<dbReference type="OrthoDB" id="8478129at2"/>
<gene>
    <name evidence="2" type="ORF">F8566_37240</name>
</gene>
<feature type="domain" description="HD" evidence="1">
    <location>
        <begin position="32"/>
        <end position="120"/>
    </location>
</feature>
<organism evidence="2 3">
    <name type="scientific">Actinomadura rudentiformis</name>
    <dbReference type="NCBI Taxonomy" id="359158"/>
    <lineage>
        <taxon>Bacteria</taxon>
        <taxon>Bacillati</taxon>
        <taxon>Actinomycetota</taxon>
        <taxon>Actinomycetes</taxon>
        <taxon>Streptosporangiales</taxon>
        <taxon>Thermomonosporaceae</taxon>
        <taxon>Actinomadura</taxon>
    </lineage>
</organism>
<dbReference type="PANTHER" id="PTHR35569">
    <property type="entry name" value="CYANAMIDE HYDRATASE DDI2-RELATED"/>
    <property type="match status" value="1"/>
</dbReference>
<evidence type="ECO:0000313" key="3">
    <source>
        <dbReference type="Proteomes" id="UP000468735"/>
    </source>
</evidence>
<dbReference type="InterPro" id="IPR006674">
    <property type="entry name" value="HD_domain"/>
</dbReference>
<evidence type="ECO:0000259" key="1">
    <source>
        <dbReference type="Pfam" id="PF01966"/>
    </source>
</evidence>
<dbReference type="RefSeq" id="WP_151566752.1">
    <property type="nucleotide sequence ID" value="NZ_WBMT01000021.1"/>
</dbReference>
<sequence length="217" mass="23435">MADHFADFALPDTDLTRKALEYAEELETPALVNHCVRSYLFGRAVGEGQGLRPGADYDDELLFLACVLHDAGLSEPGDRDQRFEVDGADVAAAFLRGHGLADDRIELVWQAIALHTSVGIAHRLRPEIALTHLGAGADVVGDGVEAFPEGFADRVHAAFPRLLPDAGLADAILDQALRNPRKAPLSSLAFELLRKAEPDLSVPDFRETAARAWHGVA</sequence>
<proteinExistence type="predicted"/>
<accession>A0A6H9YLD2</accession>
<reference evidence="2 3" key="1">
    <citation type="submission" date="2019-09" db="EMBL/GenBank/DDBJ databases">
        <title>Actinomadura physcomitrii sp. nov., a novel actinomycete isolated from moss [Physcomitrium sphaericum (Ludw) Fuernr].</title>
        <authorList>
            <person name="Zhuang X."/>
            <person name="Liu C."/>
        </authorList>
    </citation>
    <scope>NUCLEOTIDE SEQUENCE [LARGE SCALE GENOMIC DNA]</scope>
    <source>
        <strain evidence="2 3">HMC1</strain>
    </source>
</reference>
<dbReference type="Proteomes" id="UP000468735">
    <property type="component" value="Unassembled WGS sequence"/>
</dbReference>
<dbReference type="EMBL" id="WBMT01000021">
    <property type="protein sequence ID" value="KAB2342689.1"/>
    <property type="molecule type" value="Genomic_DNA"/>
</dbReference>
<dbReference type="AlphaFoldDB" id="A0A6H9YLD2"/>
<keyword evidence="3" id="KW-1185">Reference proteome</keyword>
<name>A0A6H9YLD2_9ACTN</name>
<evidence type="ECO:0000313" key="2">
    <source>
        <dbReference type="EMBL" id="KAB2342689.1"/>
    </source>
</evidence>
<protein>
    <submittedName>
        <fullName evidence="2">HD domain-containing protein</fullName>
    </submittedName>
</protein>
<dbReference type="PANTHER" id="PTHR35569:SF1">
    <property type="entry name" value="CYANAMIDE HYDRATASE DDI2-RELATED"/>
    <property type="match status" value="1"/>
</dbReference>
<dbReference type="Gene3D" id="1.10.3210.10">
    <property type="entry name" value="Hypothetical protein af1432"/>
    <property type="match status" value="1"/>
</dbReference>
<comment type="caution">
    <text evidence="2">The sequence shown here is derived from an EMBL/GenBank/DDBJ whole genome shotgun (WGS) entry which is preliminary data.</text>
</comment>
<dbReference type="SUPFAM" id="SSF109604">
    <property type="entry name" value="HD-domain/PDEase-like"/>
    <property type="match status" value="1"/>
</dbReference>
<dbReference type="Pfam" id="PF01966">
    <property type="entry name" value="HD"/>
    <property type="match status" value="1"/>
</dbReference>